<dbReference type="GO" id="GO:0005886">
    <property type="term" value="C:plasma membrane"/>
    <property type="evidence" value="ECO:0007669"/>
    <property type="project" value="UniProtKB-SubCell"/>
</dbReference>
<keyword evidence="8 15" id="KW-0812">Transmembrane</keyword>
<dbReference type="SMART" id="SM00388">
    <property type="entry name" value="HisKA"/>
    <property type="match status" value="1"/>
</dbReference>
<evidence type="ECO:0000256" key="5">
    <source>
        <dbReference type="ARBA" id="ARBA00022519"/>
    </source>
</evidence>
<evidence type="ECO:0000256" key="13">
    <source>
        <dbReference type="ARBA" id="ARBA00023012"/>
    </source>
</evidence>
<feature type="domain" description="HAMP" evidence="17">
    <location>
        <begin position="207"/>
        <end position="259"/>
    </location>
</feature>
<dbReference type="CDD" id="cd06225">
    <property type="entry name" value="HAMP"/>
    <property type="match status" value="1"/>
</dbReference>
<dbReference type="PANTHER" id="PTHR44936:SF5">
    <property type="entry name" value="SENSOR HISTIDINE KINASE ENVZ"/>
    <property type="match status" value="1"/>
</dbReference>
<sequence>MRKFLPKTLTSQTIWVLLIGLSVSHFLSMVIYSGDRTESLSMLGGRNMAQRIASVSHVIIETPSEWRGRIVAALNEPTFRVSISPESTLVNQPDEGEQLALLKRFLRFKIGLSTETPMSVQLFEKPHDGGLLSQFNPNQWMHMRMMNQMHGISAHQSLRVSFTLPDGKWLNFATDIPESNPFWSPTSLMSLISMAVAVIVLSIWVVRRLTVPLRSFAHAARQLGKDVKAEPMLETGPLEVQEAAKAFNEMQGRLQRLIENRTQMLAAISHDLRTPITLMRLRSELVEDETDRQKMLETLDDMEHMISLTLEFAKQESENEERRNVDIAALVESICDDMEDTGKDISLERGEQILYECALVGMKRVVNNLISNAIKYGDCARVSIGANDNEIEIVITDKGPGIPEDQLEKVLQPFYRCEASRNRDTGGVGLGLSIAQSIIEAHGGELLLGNRKEGGLEAKVLLPR</sequence>
<evidence type="ECO:0000256" key="7">
    <source>
        <dbReference type="ARBA" id="ARBA00022679"/>
    </source>
</evidence>
<evidence type="ECO:0000256" key="14">
    <source>
        <dbReference type="ARBA" id="ARBA00023136"/>
    </source>
</evidence>
<reference evidence="18 19" key="1">
    <citation type="submission" date="2016-07" db="EMBL/GenBank/DDBJ databases">
        <authorList>
            <person name="Lefevre C.T."/>
        </authorList>
    </citation>
    <scope>NUCLEOTIDE SEQUENCE [LARGE SCALE GENOMIC DNA]</scope>
    <source>
        <strain evidence="18">PR1</strain>
    </source>
</reference>
<dbReference type="SUPFAM" id="SSF47384">
    <property type="entry name" value="Homodimeric domain of signal transducing histidine kinase"/>
    <property type="match status" value="1"/>
</dbReference>
<dbReference type="GO" id="GO:0005524">
    <property type="term" value="F:ATP binding"/>
    <property type="evidence" value="ECO:0007669"/>
    <property type="project" value="UniProtKB-KW"/>
</dbReference>
<dbReference type="AlphaFoldDB" id="A0A1C3RHC2"/>
<dbReference type="InterPro" id="IPR003594">
    <property type="entry name" value="HATPase_dom"/>
</dbReference>
<dbReference type="InterPro" id="IPR004358">
    <property type="entry name" value="Sig_transdc_His_kin-like_C"/>
</dbReference>
<keyword evidence="5" id="KW-0997">Cell inner membrane</keyword>
<dbReference type="InterPro" id="IPR050980">
    <property type="entry name" value="2C_sensor_his_kinase"/>
</dbReference>
<dbReference type="CDD" id="cd00082">
    <property type="entry name" value="HisKA"/>
    <property type="match status" value="1"/>
</dbReference>
<protein>
    <recommendedName>
        <fullName evidence="3">histidine kinase</fullName>
        <ecNumber evidence="3">2.7.13.3</ecNumber>
    </recommendedName>
</protein>
<keyword evidence="9" id="KW-0547">Nucleotide-binding</keyword>
<evidence type="ECO:0000256" key="8">
    <source>
        <dbReference type="ARBA" id="ARBA00022692"/>
    </source>
</evidence>
<comment type="subcellular location">
    <subcellularLocation>
        <location evidence="2">Cell inner membrane</location>
        <topology evidence="2">Multi-pass membrane protein</topology>
    </subcellularLocation>
</comment>
<evidence type="ECO:0000259" key="17">
    <source>
        <dbReference type="PROSITE" id="PS50885"/>
    </source>
</evidence>
<keyword evidence="19" id="KW-1185">Reference proteome</keyword>
<dbReference type="InterPro" id="IPR036097">
    <property type="entry name" value="HisK_dim/P_sf"/>
</dbReference>
<accession>A0A1C3RHC2</accession>
<evidence type="ECO:0000256" key="15">
    <source>
        <dbReference type="SAM" id="Phobius"/>
    </source>
</evidence>
<keyword evidence="13" id="KW-0902">Two-component regulatory system</keyword>
<evidence type="ECO:0000256" key="1">
    <source>
        <dbReference type="ARBA" id="ARBA00000085"/>
    </source>
</evidence>
<keyword evidence="10" id="KW-0418">Kinase</keyword>
<keyword evidence="7" id="KW-0808">Transferase</keyword>
<dbReference type="Pfam" id="PF00512">
    <property type="entry name" value="HisKA"/>
    <property type="match status" value="1"/>
</dbReference>
<keyword evidence="14 15" id="KW-0472">Membrane</keyword>
<dbReference type="OrthoDB" id="9804645at2"/>
<dbReference type="SMART" id="SM00387">
    <property type="entry name" value="HATPase_c"/>
    <property type="match status" value="1"/>
</dbReference>
<dbReference type="Pfam" id="PF02518">
    <property type="entry name" value="HATPase_c"/>
    <property type="match status" value="1"/>
</dbReference>
<dbReference type="PRINTS" id="PR00344">
    <property type="entry name" value="BCTRLSENSOR"/>
</dbReference>
<keyword evidence="12 15" id="KW-1133">Transmembrane helix</keyword>
<dbReference type="Gene3D" id="1.10.287.130">
    <property type="match status" value="1"/>
</dbReference>
<feature type="transmembrane region" description="Helical" evidence="15">
    <location>
        <begin position="12"/>
        <end position="32"/>
    </location>
</feature>
<dbReference type="InterPro" id="IPR005467">
    <property type="entry name" value="His_kinase_dom"/>
</dbReference>
<evidence type="ECO:0000256" key="4">
    <source>
        <dbReference type="ARBA" id="ARBA00022475"/>
    </source>
</evidence>
<dbReference type="Pfam" id="PF00672">
    <property type="entry name" value="HAMP"/>
    <property type="match status" value="1"/>
</dbReference>
<dbReference type="GO" id="GO:0000155">
    <property type="term" value="F:phosphorelay sensor kinase activity"/>
    <property type="evidence" value="ECO:0007669"/>
    <property type="project" value="InterPro"/>
</dbReference>
<keyword evidence="4" id="KW-1003">Cell membrane</keyword>
<dbReference type="PANTHER" id="PTHR44936">
    <property type="entry name" value="SENSOR PROTEIN CREC"/>
    <property type="match status" value="1"/>
</dbReference>
<dbReference type="PROSITE" id="PS50885">
    <property type="entry name" value="HAMP"/>
    <property type="match status" value="1"/>
</dbReference>
<gene>
    <name evidence="18" type="ORF">MTBPR1_30045</name>
</gene>
<dbReference type="STRING" id="1867952.MTBPR1_30045"/>
<dbReference type="InterPro" id="IPR003660">
    <property type="entry name" value="HAMP_dom"/>
</dbReference>
<evidence type="ECO:0000256" key="12">
    <source>
        <dbReference type="ARBA" id="ARBA00022989"/>
    </source>
</evidence>
<keyword evidence="6" id="KW-0597">Phosphoprotein</keyword>
<dbReference type="EMBL" id="FLYE01000023">
    <property type="protein sequence ID" value="SCA56675.1"/>
    <property type="molecule type" value="Genomic_DNA"/>
</dbReference>
<evidence type="ECO:0000256" key="2">
    <source>
        <dbReference type="ARBA" id="ARBA00004429"/>
    </source>
</evidence>
<keyword evidence="11" id="KW-0067">ATP-binding</keyword>
<dbReference type="Gene3D" id="3.30.565.10">
    <property type="entry name" value="Histidine kinase-like ATPase, C-terminal domain"/>
    <property type="match status" value="1"/>
</dbReference>
<name>A0A1C3RHC2_9PROT</name>
<evidence type="ECO:0000256" key="10">
    <source>
        <dbReference type="ARBA" id="ARBA00022777"/>
    </source>
</evidence>
<evidence type="ECO:0000259" key="16">
    <source>
        <dbReference type="PROSITE" id="PS50109"/>
    </source>
</evidence>
<evidence type="ECO:0000256" key="3">
    <source>
        <dbReference type="ARBA" id="ARBA00012438"/>
    </source>
</evidence>
<evidence type="ECO:0000256" key="11">
    <source>
        <dbReference type="ARBA" id="ARBA00022840"/>
    </source>
</evidence>
<organism evidence="18 19">
    <name type="scientific">Candidatus Terasakiella magnetica</name>
    <dbReference type="NCBI Taxonomy" id="1867952"/>
    <lineage>
        <taxon>Bacteria</taxon>
        <taxon>Pseudomonadati</taxon>
        <taxon>Pseudomonadota</taxon>
        <taxon>Alphaproteobacteria</taxon>
        <taxon>Rhodospirillales</taxon>
        <taxon>Terasakiellaceae</taxon>
        <taxon>Terasakiella</taxon>
    </lineage>
</organism>
<dbReference type="InterPro" id="IPR036890">
    <property type="entry name" value="HATPase_C_sf"/>
</dbReference>
<evidence type="ECO:0000313" key="18">
    <source>
        <dbReference type="EMBL" id="SCA56675.1"/>
    </source>
</evidence>
<dbReference type="Proteomes" id="UP000231658">
    <property type="component" value="Unassembled WGS sequence"/>
</dbReference>
<dbReference type="EC" id="2.7.13.3" evidence="3"/>
<comment type="catalytic activity">
    <reaction evidence="1">
        <text>ATP + protein L-histidine = ADP + protein N-phospho-L-histidine.</text>
        <dbReference type="EC" id="2.7.13.3"/>
    </reaction>
</comment>
<dbReference type="InterPro" id="IPR003661">
    <property type="entry name" value="HisK_dim/P_dom"/>
</dbReference>
<evidence type="ECO:0000313" key="19">
    <source>
        <dbReference type="Proteomes" id="UP000231658"/>
    </source>
</evidence>
<dbReference type="SMART" id="SM00304">
    <property type="entry name" value="HAMP"/>
    <property type="match status" value="1"/>
</dbReference>
<proteinExistence type="predicted"/>
<dbReference type="SUPFAM" id="SSF55874">
    <property type="entry name" value="ATPase domain of HSP90 chaperone/DNA topoisomerase II/histidine kinase"/>
    <property type="match status" value="1"/>
</dbReference>
<dbReference type="RefSeq" id="WP_069188763.1">
    <property type="nucleotide sequence ID" value="NZ_FLYE01000023.1"/>
</dbReference>
<dbReference type="PROSITE" id="PS50109">
    <property type="entry name" value="HIS_KIN"/>
    <property type="match status" value="1"/>
</dbReference>
<evidence type="ECO:0000256" key="9">
    <source>
        <dbReference type="ARBA" id="ARBA00022741"/>
    </source>
</evidence>
<feature type="domain" description="Histidine kinase" evidence="16">
    <location>
        <begin position="267"/>
        <end position="464"/>
    </location>
</feature>
<evidence type="ECO:0000256" key="6">
    <source>
        <dbReference type="ARBA" id="ARBA00022553"/>
    </source>
</evidence>